<keyword evidence="3" id="KW-1185">Reference proteome</keyword>
<proteinExistence type="predicted"/>
<feature type="compositionally biased region" description="Gly residues" evidence="1">
    <location>
        <begin position="490"/>
        <end position="503"/>
    </location>
</feature>
<reference evidence="2 3" key="1">
    <citation type="journal article" date="2021" name="Comput. Struct. Biotechnol. J.">
        <title>De novo genome assembly of the potent medicinal plant Rehmannia glutinosa using nanopore technology.</title>
        <authorList>
            <person name="Ma L."/>
            <person name="Dong C."/>
            <person name="Song C."/>
            <person name="Wang X."/>
            <person name="Zheng X."/>
            <person name="Niu Y."/>
            <person name="Chen S."/>
            <person name="Feng W."/>
        </authorList>
    </citation>
    <scope>NUCLEOTIDE SEQUENCE [LARGE SCALE GENOMIC DNA]</scope>
    <source>
        <strain evidence="2">DH-2019</strain>
    </source>
</reference>
<dbReference type="PANTHER" id="PTHR46635:SF1">
    <property type="entry name" value="GLYCOSYL TRANSFERASE FAMILY 1 PROTEIN"/>
    <property type="match status" value="1"/>
</dbReference>
<dbReference type="Proteomes" id="UP001318860">
    <property type="component" value="Unassembled WGS sequence"/>
</dbReference>
<dbReference type="PANTHER" id="PTHR46635">
    <property type="entry name" value="GLYCOSYL TRANSFERASE FAMILY 1 PROTEIN"/>
    <property type="match status" value="1"/>
</dbReference>
<dbReference type="EMBL" id="JABTTQ020000188">
    <property type="protein sequence ID" value="KAK6141055.1"/>
    <property type="molecule type" value="Genomic_DNA"/>
</dbReference>
<protein>
    <submittedName>
        <fullName evidence="2">Uncharacterized protein</fullName>
    </submittedName>
</protein>
<sequence length="526" mass="59251">MGSLENGLPLKEGSPLLRSSSVFSLENGPAHAIWREIGVPLSVNTADENMKCSVDWLNLMQEPFKNVPLVWTIHEQTLAARLRQYVSSGHNELVDTWRKFFSRATVVVFPNYILPMAYSVCDPGNYFVIPGSPEEAWKADKQLVSVKNNLRLEMAYGPDDFVVAVVGSQLSYGGLWLEHAFVLQALYPLLRTSMIQVRLKIIISAGDSTSNYSKIVEVSDKVNGYLFPQVRILRVLTKVMFQMVSNGKLSPVARLMLHRSEDLKDRTDQPREHGMRYIEMLEELIGHCTKEMKENLKGRANHCENMGLFPLLIGSIADIKMLDRISQSLRATARMKSLSKTAERSLSDAIGTKAWGHFVLLGRLDMDRNPLKQDFWSFCDAINAGNCQTSIATRVYSSYSSNAWAYHSARRIVYVDPETGFMQEQHNLKNRRGQMWIKFFQFSTLKTMDEDLAEEFDRPPQKTAMAGGAGGPARTGRARSIVLDPWRGTGQAGTGLRARGGPGVRSNEHVQATVHRQTWRKHVTLL</sequence>
<accession>A0ABR0W4F3</accession>
<organism evidence="2 3">
    <name type="scientific">Rehmannia glutinosa</name>
    <name type="common">Chinese foxglove</name>
    <dbReference type="NCBI Taxonomy" id="99300"/>
    <lineage>
        <taxon>Eukaryota</taxon>
        <taxon>Viridiplantae</taxon>
        <taxon>Streptophyta</taxon>
        <taxon>Embryophyta</taxon>
        <taxon>Tracheophyta</taxon>
        <taxon>Spermatophyta</taxon>
        <taxon>Magnoliopsida</taxon>
        <taxon>eudicotyledons</taxon>
        <taxon>Gunneridae</taxon>
        <taxon>Pentapetalae</taxon>
        <taxon>asterids</taxon>
        <taxon>lamiids</taxon>
        <taxon>Lamiales</taxon>
        <taxon>Orobanchaceae</taxon>
        <taxon>Rehmannieae</taxon>
        <taxon>Rehmannia</taxon>
    </lineage>
</organism>
<evidence type="ECO:0000313" key="2">
    <source>
        <dbReference type="EMBL" id="KAK6141055.1"/>
    </source>
</evidence>
<comment type="caution">
    <text evidence="2">The sequence shown here is derived from an EMBL/GenBank/DDBJ whole genome shotgun (WGS) entry which is preliminary data.</text>
</comment>
<gene>
    <name evidence="2" type="ORF">DH2020_025192</name>
</gene>
<evidence type="ECO:0000256" key="1">
    <source>
        <dbReference type="SAM" id="MobiDB-lite"/>
    </source>
</evidence>
<name>A0ABR0W4F3_REHGL</name>
<feature type="region of interest" description="Disordered" evidence="1">
    <location>
        <begin position="489"/>
        <end position="510"/>
    </location>
</feature>
<evidence type="ECO:0000313" key="3">
    <source>
        <dbReference type="Proteomes" id="UP001318860"/>
    </source>
</evidence>